<dbReference type="PANTHER" id="PTHR43649">
    <property type="entry name" value="ARABINOSE-BINDING PROTEIN-RELATED"/>
    <property type="match status" value="1"/>
</dbReference>
<evidence type="ECO:0000313" key="3">
    <source>
        <dbReference type="Proteomes" id="UP001198200"/>
    </source>
</evidence>
<feature type="signal peptide" evidence="1">
    <location>
        <begin position="1"/>
        <end position="34"/>
    </location>
</feature>
<protein>
    <submittedName>
        <fullName evidence="2">Extracellular solute-binding protein</fullName>
    </submittedName>
</protein>
<dbReference type="PANTHER" id="PTHR43649:SF12">
    <property type="entry name" value="DIACETYLCHITOBIOSE BINDING PROTEIN DASA"/>
    <property type="match status" value="1"/>
</dbReference>
<evidence type="ECO:0000256" key="1">
    <source>
        <dbReference type="SAM" id="SignalP"/>
    </source>
</evidence>
<keyword evidence="3" id="KW-1185">Reference proteome</keyword>
<dbReference type="InterPro" id="IPR050490">
    <property type="entry name" value="Bact_solute-bd_prot1"/>
</dbReference>
<gene>
    <name evidence="2" type="ORF">LKD48_14905</name>
</gene>
<feature type="chain" id="PRO_5041936838" evidence="1">
    <location>
        <begin position="35"/>
        <end position="559"/>
    </location>
</feature>
<proteinExistence type="predicted"/>
<dbReference type="Gene3D" id="3.40.190.10">
    <property type="entry name" value="Periplasmic binding protein-like II"/>
    <property type="match status" value="2"/>
</dbReference>
<evidence type="ECO:0000313" key="2">
    <source>
        <dbReference type="EMBL" id="MCC2222893.1"/>
    </source>
</evidence>
<dbReference type="Pfam" id="PF01547">
    <property type="entry name" value="SBP_bac_1"/>
    <property type="match status" value="1"/>
</dbReference>
<dbReference type="SUPFAM" id="SSF53850">
    <property type="entry name" value="Periplasmic binding protein-like II"/>
    <property type="match status" value="1"/>
</dbReference>
<name>A0AAE3JDQ9_9FIRM</name>
<dbReference type="RefSeq" id="WP_308732451.1">
    <property type="nucleotide sequence ID" value="NZ_JAJEQN010000055.1"/>
</dbReference>
<keyword evidence="1" id="KW-0732">Signal</keyword>
<reference evidence="2 3" key="1">
    <citation type="submission" date="2021-10" db="EMBL/GenBank/DDBJ databases">
        <title>Anaerobic single-cell dispensing facilitates the cultivation of human gut bacteria.</title>
        <authorList>
            <person name="Afrizal A."/>
        </authorList>
    </citation>
    <scope>NUCLEOTIDE SEQUENCE [LARGE SCALE GENOMIC DNA]</scope>
    <source>
        <strain evidence="2 3">CLA-AA-H224</strain>
    </source>
</reference>
<organism evidence="2 3">
    <name type="scientific">Anthropogastromicrobium aceti</name>
    <dbReference type="NCBI Taxonomy" id="2981768"/>
    <lineage>
        <taxon>Bacteria</taxon>
        <taxon>Bacillati</taxon>
        <taxon>Bacillota</taxon>
        <taxon>Clostridia</taxon>
        <taxon>Lachnospirales</taxon>
        <taxon>Lachnospiraceae</taxon>
        <taxon>Anthropogastromicrobium</taxon>
    </lineage>
</organism>
<dbReference type="EMBL" id="JAJEQN010000055">
    <property type="protein sequence ID" value="MCC2222893.1"/>
    <property type="molecule type" value="Genomic_DNA"/>
</dbReference>
<dbReference type="AlphaFoldDB" id="A0AAE3JDQ9"/>
<sequence>MKKEMKRKAMALTLTSALAAMAIVPIAVQTNAMAADDVTIDWFSDVSGWGPANWNGAETSPLMDSIKENFGVNFEIEQPATDADTKLALMIATDDLPDLISITDNETITQLIESGYVWTIDEFMEEYDPDSHLLSDFPEDVKEAVINSYGDFWFFPSHIDSVDHRETYPLCSETYVNNVVYGQNSSIMFNTKIMEDLGLTQEDVQTQEAFMATLEKVANSGYTVDGEPIIVATMNANLWLNSLDGVMSDSFGVVPVDAEGNYRMRELNPGYKEVLKFTNDMVRNGYMDLNLLTLDENALVTYIESGRVFCWFGNPAQADLSKSNMTSYGPILSDTGSVPTVGINSLAGTGWIKTFVSKNCENPEALAKALSFATSEEGLWLNYYGVEGEDYTVQENGTMVRTEEGLARYKDVYAQNIWLWPFNDTDFFWATTPGPEEQADGENGSDLAYSIACSALGRWDTTYIYNSGLLTTVNANPLEASSDLGIKYTQIKNYLESQKAKIISATSDEEFEKEYQNMIDTLNEYDAEAVDSALNEYLQTACEQYDQSIENPNAEVYGE</sequence>
<dbReference type="InterPro" id="IPR006059">
    <property type="entry name" value="SBP"/>
</dbReference>
<dbReference type="Proteomes" id="UP001198200">
    <property type="component" value="Unassembled WGS sequence"/>
</dbReference>
<accession>A0AAE3JDQ9</accession>
<comment type="caution">
    <text evidence="2">The sequence shown here is derived from an EMBL/GenBank/DDBJ whole genome shotgun (WGS) entry which is preliminary data.</text>
</comment>